<accession>A0A9P9KKW0</accession>
<keyword evidence="3" id="KW-1185">Reference proteome</keyword>
<feature type="chain" id="PRO_5040377377" evidence="1">
    <location>
        <begin position="21"/>
        <end position="279"/>
    </location>
</feature>
<reference evidence="2" key="1">
    <citation type="journal article" date="2021" name="Nat. Commun.">
        <title>Genetic determinants of endophytism in the Arabidopsis root mycobiome.</title>
        <authorList>
            <person name="Mesny F."/>
            <person name="Miyauchi S."/>
            <person name="Thiergart T."/>
            <person name="Pickel B."/>
            <person name="Atanasova L."/>
            <person name="Karlsson M."/>
            <person name="Huettel B."/>
            <person name="Barry K.W."/>
            <person name="Haridas S."/>
            <person name="Chen C."/>
            <person name="Bauer D."/>
            <person name="Andreopoulos W."/>
            <person name="Pangilinan J."/>
            <person name="LaButti K."/>
            <person name="Riley R."/>
            <person name="Lipzen A."/>
            <person name="Clum A."/>
            <person name="Drula E."/>
            <person name="Henrissat B."/>
            <person name="Kohler A."/>
            <person name="Grigoriev I.V."/>
            <person name="Martin F.M."/>
            <person name="Hacquard S."/>
        </authorList>
    </citation>
    <scope>NUCLEOTIDE SEQUENCE</scope>
    <source>
        <strain evidence="2">MPI-CAGE-AT-0023</strain>
    </source>
</reference>
<evidence type="ECO:0000256" key="1">
    <source>
        <dbReference type="SAM" id="SignalP"/>
    </source>
</evidence>
<evidence type="ECO:0000313" key="2">
    <source>
        <dbReference type="EMBL" id="KAH7260895.1"/>
    </source>
</evidence>
<dbReference type="EMBL" id="JAGMUX010000004">
    <property type="protein sequence ID" value="KAH7260895.1"/>
    <property type="molecule type" value="Genomic_DNA"/>
</dbReference>
<protein>
    <submittedName>
        <fullName evidence="2">Uncharacterized protein</fullName>
    </submittedName>
</protein>
<dbReference type="AlphaFoldDB" id="A0A9P9KKW0"/>
<gene>
    <name evidence="2" type="ORF">BKA55DRAFT_559953</name>
</gene>
<dbReference type="RefSeq" id="XP_046052772.1">
    <property type="nucleotide sequence ID" value="XM_046192044.1"/>
</dbReference>
<evidence type="ECO:0000313" key="3">
    <source>
        <dbReference type="Proteomes" id="UP000720189"/>
    </source>
</evidence>
<feature type="signal peptide" evidence="1">
    <location>
        <begin position="1"/>
        <end position="20"/>
    </location>
</feature>
<proteinExistence type="predicted"/>
<dbReference type="Proteomes" id="UP000720189">
    <property type="component" value="Unassembled WGS sequence"/>
</dbReference>
<sequence>MRSNALLLAIGLFVTDSVFAGPCKPRSSSSNAITTTSITSAIESTTTTLGTSTDVSSKTTTLEATTTTSVVETTATTSNAQTTTTAASDAPTIADITTTTSEAESTTTAAVATPTFKIVGGGGAVNGAVLKSLDVEGSPIMFNPNYPLNDYKPRTYIIEPSTGRVKDKDTGYYLCAYYQSSGVIEPANIAVCTGTPGPDQTSEYVNCRVVGGKLSCTVPQTVCTMDFFDPFSLPTCETSSSNEVYDQLYYRVLGDQYIFLGTGSPDNTYAAVDLIAQEA</sequence>
<dbReference type="GeneID" id="70221998"/>
<name>A0A9P9KKW0_FUSRE</name>
<keyword evidence="1" id="KW-0732">Signal</keyword>
<organism evidence="2 3">
    <name type="scientific">Fusarium redolens</name>
    <dbReference type="NCBI Taxonomy" id="48865"/>
    <lineage>
        <taxon>Eukaryota</taxon>
        <taxon>Fungi</taxon>
        <taxon>Dikarya</taxon>
        <taxon>Ascomycota</taxon>
        <taxon>Pezizomycotina</taxon>
        <taxon>Sordariomycetes</taxon>
        <taxon>Hypocreomycetidae</taxon>
        <taxon>Hypocreales</taxon>
        <taxon>Nectriaceae</taxon>
        <taxon>Fusarium</taxon>
        <taxon>Fusarium redolens species complex</taxon>
    </lineage>
</organism>
<dbReference type="OrthoDB" id="5105250at2759"/>
<comment type="caution">
    <text evidence="2">The sequence shown here is derived from an EMBL/GenBank/DDBJ whole genome shotgun (WGS) entry which is preliminary data.</text>
</comment>